<keyword evidence="2" id="KW-0812">Transmembrane</keyword>
<dbReference type="EMBL" id="AGNL01011227">
    <property type="protein sequence ID" value="EJK68511.1"/>
    <property type="molecule type" value="Genomic_DNA"/>
</dbReference>
<reference evidence="3 4" key="1">
    <citation type="journal article" date="2012" name="Genome Biol.">
        <title>Genome and low-iron response of an oceanic diatom adapted to chronic iron limitation.</title>
        <authorList>
            <person name="Lommer M."/>
            <person name="Specht M."/>
            <person name="Roy A.S."/>
            <person name="Kraemer L."/>
            <person name="Andreson R."/>
            <person name="Gutowska M.A."/>
            <person name="Wolf J."/>
            <person name="Bergner S.V."/>
            <person name="Schilhabel M.B."/>
            <person name="Klostermeier U.C."/>
            <person name="Beiko R.G."/>
            <person name="Rosenstiel P."/>
            <person name="Hippler M."/>
            <person name="Laroche J."/>
        </authorList>
    </citation>
    <scope>NUCLEOTIDE SEQUENCE [LARGE SCALE GENOMIC DNA]</scope>
    <source>
        <strain evidence="3 4">CCMP1005</strain>
    </source>
</reference>
<feature type="region of interest" description="Disordered" evidence="1">
    <location>
        <begin position="182"/>
        <end position="237"/>
    </location>
</feature>
<organism evidence="3 4">
    <name type="scientific">Thalassiosira oceanica</name>
    <name type="common">Marine diatom</name>
    <dbReference type="NCBI Taxonomy" id="159749"/>
    <lineage>
        <taxon>Eukaryota</taxon>
        <taxon>Sar</taxon>
        <taxon>Stramenopiles</taxon>
        <taxon>Ochrophyta</taxon>
        <taxon>Bacillariophyta</taxon>
        <taxon>Coscinodiscophyceae</taxon>
        <taxon>Thalassiosirophycidae</taxon>
        <taxon>Thalassiosirales</taxon>
        <taxon>Thalassiosiraceae</taxon>
        <taxon>Thalassiosira</taxon>
    </lineage>
</organism>
<keyword evidence="2" id="KW-0472">Membrane</keyword>
<protein>
    <submittedName>
        <fullName evidence="3">Uncharacterized protein</fullName>
    </submittedName>
</protein>
<evidence type="ECO:0000256" key="1">
    <source>
        <dbReference type="SAM" id="MobiDB-lite"/>
    </source>
</evidence>
<evidence type="ECO:0000313" key="3">
    <source>
        <dbReference type="EMBL" id="EJK68511.1"/>
    </source>
</evidence>
<sequence length="237" mass="26898">MRKTRTWVNNAYRAGEGAYNRGATLASNHRGVMYVTDGHVQTEWYHRFEEGYKRRMGIIRKQNEALVVGQLLVVIEVAEEDYQKATSDGEKRVIVTLIAFVIIGFMISLRGEEVPFLYWQCRRHVADMSARHDMSPRLAPTGWLSATFRRMSRVGCGRVSFLPKAWRRKRALRFLLGAMDGGSDGDEPRPIKRRSGTGTHARVAGREENASRGRRRPTRSRSPPAPGSLPSDPSSRR</sequence>
<evidence type="ECO:0000313" key="4">
    <source>
        <dbReference type="Proteomes" id="UP000266841"/>
    </source>
</evidence>
<name>K0T5A2_THAOC</name>
<keyword evidence="4" id="KW-1185">Reference proteome</keyword>
<proteinExistence type="predicted"/>
<feature type="transmembrane region" description="Helical" evidence="2">
    <location>
        <begin position="93"/>
        <end position="111"/>
    </location>
</feature>
<dbReference type="AlphaFoldDB" id="K0T5A2"/>
<evidence type="ECO:0000256" key="2">
    <source>
        <dbReference type="SAM" id="Phobius"/>
    </source>
</evidence>
<gene>
    <name evidence="3" type="ORF">THAOC_10299</name>
</gene>
<comment type="caution">
    <text evidence="3">The sequence shown here is derived from an EMBL/GenBank/DDBJ whole genome shotgun (WGS) entry which is preliminary data.</text>
</comment>
<dbReference type="Proteomes" id="UP000266841">
    <property type="component" value="Unassembled WGS sequence"/>
</dbReference>
<accession>K0T5A2</accession>
<keyword evidence="2" id="KW-1133">Transmembrane helix</keyword>